<proteinExistence type="predicted"/>
<name>A0A9P0SQQ9_PIEBR</name>
<dbReference type="EMBL" id="CALOZG010000002">
    <property type="protein sequence ID" value="CAH3940065.1"/>
    <property type="molecule type" value="Genomic_DNA"/>
</dbReference>
<accession>A0A9P0SQQ9</accession>
<comment type="caution">
    <text evidence="1">The sequence shown here is derived from an EMBL/GenBank/DDBJ whole genome shotgun (WGS) entry which is preliminary data.</text>
</comment>
<evidence type="ECO:0000313" key="2">
    <source>
        <dbReference type="Proteomes" id="UP001152562"/>
    </source>
</evidence>
<keyword evidence="2" id="KW-1185">Reference proteome</keyword>
<dbReference type="AlphaFoldDB" id="A0A9P0SQQ9"/>
<organism evidence="1 2">
    <name type="scientific">Pieris brassicae</name>
    <name type="common">White butterfly</name>
    <name type="synonym">Large white butterfly</name>
    <dbReference type="NCBI Taxonomy" id="7116"/>
    <lineage>
        <taxon>Eukaryota</taxon>
        <taxon>Metazoa</taxon>
        <taxon>Ecdysozoa</taxon>
        <taxon>Arthropoda</taxon>
        <taxon>Hexapoda</taxon>
        <taxon>Insecta</taxon>
        <taxon>Pterygota</taxon>
        <taxon>Neoptera</taxon>
        <taxon>Endopterygota</taxon>
        <taxon>Lepidoptera</taxon>
        <taxon>Glossata</taxon>
        <taxon>Ditrysia</taxon>
        <taxon>Papilionoidea</taxon>
        <taxon>Pieridae</taxon>
        <taxon>Pierinae</taxon>
        <taxon>Pieris</taxon>
    </lineage>
</organism>
<reference evidence="1" key="1">
    <citation type="submission" date="2022-05" db="EMBL/GenBank/DDBJ databases">
        <authorList>
            <person name="Okamura Y."/>
        </authorList>
    </citation>
    <scope>NUCLEOTIDE SEQUENCE</scope>
</reference>
<evidence type="ECO:0000313" key="1">
    <source>
        <dbReference type="EMBL" id="CAH3940065.1"/>
    </source>
</evidence>
<protein>
    <submittedName>
        <fullName evidence="1">Uncharacterized protein</fullName>
    </submittedName>
</protein>
<gene>
    <name evidence="1" type="ORF">PIBRA_LOCUS1306</name>
</gene>
<dbReference type="Proteomes" id="UP001152562">
    <property type="component" value="Unassembled WGS sequence"/>
</dbReference>
<sequence length="97" mass="10960">MVFRSPLRFREAAREFRPFFLKSLAISIFIESLLRAKDGLRESTKARLAVIVDEERLVFVTLDVLGGVRGNILVVVGGGVLECKPVWCDCVRLLILR</sequence>